<evidence type="ECO:0000313" key="2">
    <source>
        <dbReference type="Proteomes" id="UP000430670"/>
    </source>
</evidence>
<dbReference type="EMBL" id="WNKU01000012">
    <property type="protein sequence ID" value="MTV49617.1"/>
    <property type="molecule type" value="Genomic_DNA"/>
</dbReference>
<comment type="caution">
    <text evidence="1">The sequence shown here is derived from an EMBL/GenBank/DDBJ whole genome shotgun (WGS) entry which is preliminary data.</text>
</comment>
<accession>A0A6I3SMP8</accession>
<reference evidence="1 2" key="1">
    <citation type="submission" date="2019-11" db="EMBL/GenBank/DDBJ databases">
        <title>Whole-genome sequence of a the green, strictly anaerobic photosynthetic bacterium Heliobacillus mobilis DSM 6151.</title>
        <authorList>
            <person name="Kyndt J.A."/>
            <person name="Meyer T.E."/>
        </authorList>
    </citation>
    <scope>NUCLEOTIDE SEQUENCE [LARGE SCALE GENOMIC DNA]</scope>
    <source>
        <strain evidence="1 2">DSM 6151</strain>
    </source>
</reference>
<dbReference type="AlphaFoldDB" id="A0A6I3SMP8"/>
<protein>
    <submittedName>
        <fullName evidence="1">Uncharacterized protein</fullName>
    </submittedName>
</protein>
<organism evidence="1 2">
    <name type="scientific">Heliobacterium mobile</name>
    <name type="common">Heliobacillus mobilis</name>
    <dbReference type="NCBI Taxonomy" id="28064"/>
    <lineage>
        <taxon>Bacteria</taxon>
        <taxon>Bacillati</taxon>
        <taxon>Bacillota</taxon>
        <taxon>Clostridia</taxon>
        <taxon>Eubacteriales</taxon>
        <taxon>Heliobacteriaceae</taxon>
        <taxon>Heliobacterium</taxon>
    </lineage>
</organism>
<proteinExistence type="predicted"/>
<sequence length="145" mass="16295">MITAQMQEQNQHIGEEIDLASFCAPIGTSVSKTTRMSGVLSVINTKKNGKRITLSSELMARLNDPETVQFAFREDQIAIAEKLPNNETSFGLKRCGSRSIVYAAKLVEEVTQRFQIDFCERTTYTFQDVIFTEFDGYPVAVVSVR</sequence>
<keyword evidence="2" id="KW-1185">Reference proteome</keyword>
<evidence type="ECO:0000313" key="1">
    <source>
        <dbReference type="EMBL" id="MTV49617.1"/>
    </source>
</evidence>
<name>A0A6I3SMP8_HELMO</name>
<dbReference type="RefSeq" id="WP_155476714.1">
    <property type="nucleotide sequence ID" value="NZ_WNKU01000012.1"/>
</dbReference>
<dbReference type="OrthoDB" id="2595775at2"/>
<gene>
    <name evidence="1" type="ORF">GJ688_11575</name>
</gene>
<dbReference type="Proteomes" id="UP000430670">
    <property type="component" value="Unassembled WGS sequence"/>
</dbReference>